<proteinExistence type="predicted"/>
<gene>
    <name evidence="2" type="ORF">A4D02_35575</name>
</gene>
<name>A0ABX3NSA3_9BACT</name>
<feature type="chain" id="PRO_5047466056" description="Gliding motility-associated protein GldM C-terminal domain-containing protein" evidence="1">
    <location>
        <begin position="25"/>
        <end position="243"/>
    </location>
</feature>
<reference evidence="2 3" key="1">
    <citation type="submission" date="2016-04" db="EMBL/GenBank/DDBJ databases">
        <authorList>
            <person name="Chen L."/>
            <person name="Zhuang W."/>
            <person name="Wang G."/>
        </authorList>
    </citation>
    <scope>NUCLEOTIDE SEQUENCE [LARGE SCALE GENOMIC DNA]</scope>
    <source>
        <strain evidence="3">GR20</strain>
    </source>
</reference>
<accession>A0ABX3NSA3</accession>
<protein>
    <recommendedName>
        <fullName evidence="4">Gliding motility-associated protein GldM C-terminal domain-containing protein</fullName>
    </recommendedName>
</protein>
<sequence length="243" mass="27508">MRYKINLPLSLTIILVFASLIKAAGQPVTDQFQCSQELIKLTKMFSDTPHVSFRVQEVTTYKNGTNRTVVYQYKVGGEKMMCEGSDSTTIIQNEQCSFRINHARHEAEVTVPVEVFKYVARVKILDPSFYASYIAGMTLADTAGYGKLSFRFKPASIYRSYDIIYDKTTHRIQSIQYSVNLNGARISASGAGMYDVTMTFSNYQTGQFDDSVFSTDSYFIRKQGICNMVAPYTSYTIKNLLNQ</sequence>
<dbReference type="RefSeq" id="WP_014219121.1">
    <property type="nucleotide sequence ID" value="NZ_LWBO01000029.1"/>
</dbReference>
<evidence type="ECO:0000256" key="1">
    <source>
        <dbReference type="SAM" id="SignalP"/>
    </source>
</evidence>
<comment type="caution">
    <text evidence="2">The sequence shown here is derived from an EMBL/GenBank/DDBJ whole genome shotgun (WGS) entry which is preliminary data.</text>
</comment>
<evidence type="ECO:0000313" key="2">
    <source>
        <dbReference type="EMBL" id="OQP44218.1"/>
    </source>
</evidence>
<evidence type="ECO:0008006" key="4">
    <source>
        <dbReference type="Google" id="ProtNLM"/>
    </source>
</evidence>
<dbReference type="EMBL" id="LWBO01000029">
    <property type="protein sequence ID" value="OQP44218.1"/>
    <property type="molecule type" value="Genomic_DNA"/>
</dbReference>
<evidence type="ECO:0000313" key="3">
    <source>
        <dbReference type="Proteomes" id="UP000192277"/>
    </source>
</evidence>
<keyword evidence="1" id="KW-0732">Signal</keyword>
<organism evidence="2 3">
    <name type="scientific">Niastella koreensis</name>
    <dbReference type="NCBI Taxonomy" id="354356"/>
    <lineage>
        <taxon>Bacteria</taxon>
        <taxon>Pseudomonadati</taxon>
        <taxon>Bacteroidota</taxon>
        <taxon>Chitinophagia</taxon>
        <taxon>Chitinophagales</taxon>
        <taxon>Chitinophagaceae</taxon>
        <taxon>Niastella</taxon>
    </lineage>
</organism>
<keyword evidence="3" id="KW-1185">Reference proteome</keyword>
<dbReference type="Proteomes" id="UP000192277">
    <property type="component" value="Unassembled WGS sequence"/>
</dbReference>
<feature type="signal peptide" evidence="1">
    <location>
        <begin position="1"/>
        <end position="24"/>
    </location>
</feature>